<evidence type="ECO:0000313" key="2">
    <source>
        <dbReference type="Proteomes" id="UP000176725"/>
    </source>
</evidence>
<sequence length="426" mass="48819">MKHEALENFPPGWGERLSNRYNSDFFKFAERIWNEPNLPEKVTSIPFIYDYRILDPLRTATYLQFRNRRQNDDAMRTNGLELRINLANFPKDIPPPRIILIDTPESRAMQTGRWKVFPNGQIFFCPPRLDLGIPAQHDIRELTTQLAQTQCFLRTIEDLGDIESEMVIVDLVRDPRIELQDAIYSLYGKTVPRTQVDVHHVNDDSLDNPFKRYPADINDLKMEGVNPTCCKVIIDCDPSASGMQMEKADEKLLEVIRRQNGGVNNISKVVFFSPISTLEAVSINALSLAEDGIALTVFSSISINHATKPLMYWCPPFYNQDHLITDPKVLRITEAIYGDLAYVLDPWCNWAAKRLSPAQALKDSEKFELSEHGLKNEDILNNALSITPERMINEFNLDPRDFVSFATIEEASLFGRLEELNRIINS</sequence>
<dbReference type="Proteomes" id="UP000176725">
    <property type="component" value="Unassembled WGS sequence"/>
</dbReference>
<dbReference type="AlphaFoldDB" id="A0A1F8BM20"/>
<evidence type="ECO:0000313" key="1">
    <source>
        <dbReference type="EMBL" id="OGM65116.1"/>
    </source>
</evidence>
<gene>
    <name evidence="1" type="ORF">A2893_05710</name>
</gene>
<dbReference type="EMBL" id="MGHH01000007">
    <property type="protein sequence ID" value="OGM65116.1"/>
    <property type="molecule type" value="Genomic_DNA"/>
</dbReference>
<protein>
    <submittedName>
        <fullName evidence="1">Uncharacterized protein</fullName>
    </submittedName>
</protein>
<accession>A0A1F8BM20</accession>
<organism evidence="1 2">
    <name type="scientific">Candidatus Woesebacteria bacterium RIFCSPLOWO2_01_FULL_39_25</name>
    <dbReference type="NCBI Taxonomy" id="1802521"/>
    <lineage>
        <taxon>Bacteria</taxon>
        <taxon>Candidatus Woeseibacteriota</taxon>
    </lineage>
</organism>
<comment type="caution">
    <text evidence="1">The sequence shown here is derived from an EMBL/GenBank/DDBJ whole genome shotgun (WGS) entry which is preliminary data.</text>
</comment>
<reference evidence="1 2" key="1">
    <citation type="journal article" date="2016" name="Nat. Commun.">
        <title>Thousands of microbial genomes shed light on interconnected biogeochemical processes in an aquifer system.</title>
        <authorList>
            <person name="Anantharaman K."/>
            <person name="Brown C.T."/>
            <person name="Hug L.A."/>
            <person name="Sharon I."/>
            <person name="Castelle C.J."/>
            <person name="Probst A.J."/>
            <person name="Thomas B.C."/>
            <person name="Singh A."/>
            <person name="Wilkins M.J."/>
            <person name="Karaoz U."/>
            <person name="Brodie E.L."/>
            <person name="Williams K.H."/>
            <person name="Hubbard S.S."/>
            <person name="Banfield J.F."/>
        </authorList>
    </citation>
    <scope>NUCLEOTIDE SEQUENCE [LARGE SCALE GENOMIC DNA]</scope>
</reference>
<proteinExistence type="predicted"/>
<name>A0A1F8BM20_9BACT</name>